<gene>
    <name evidence="4" type="ORF">BP5553_07570</name>
</gene>
<organism evidence="4 5">
    <name type="scientific">Venustampulla echinocandica</name>
    <dbReference type="NCBI Taxonomy" id="2656787"/>
    <lineage>
        <taxon>Eukaryota</taxon>
        <taxon>Fungi</taxon>
        <taxon>Dikarya</taxon>
        <taxon>Ascomycota</taxon>
        <taxon>Pezizomycotina</taxon>
        <taxon>Leotiomycetes</taxon>
        <taxon>Helotiales</taxon>
        <taxon>Pleuroascaceae</taxon>
        <taxon>Venustampulla</taxon>
    </lineage>
</organism>
<reference evidence="4 5" key="1">
    <citation type="journal article" date="2018" name="IMA Fungus">
        <title>IMA Genome-F 9: Draft genome sequence of Annulohypoxylon stygium, Aspergillus mulundensis, Berkeleyomyces basicola (syn. Thielaviopsis basicola), Ceratocystis smalleyi, two Cercospora beticola strains, Coleophoma cylindrospora, Fusarium fracticaudum, Phialophora cf. hyalina, and Morchella septimelata.</title>
        <authorList>
            <person name="Wingfield B.D."/>
            <person name="Bills G.F."/>
            <person name="Dong Y."/>
            <person name="Huang W."/>
            <person name="Nel W.J."/>
            <person name="Swalarsk-Parry B.S."/>
            <person name="Vaghefi N."/>
            <person name="Wilken P.M."/>
            <person name="An Z."/>
            <person name="de Beer Z.W."/>
            <person name="De Vos L."/>
            <person name="Chen L."/>
            <person name="Duong T.A."/>
            <person name="Gao Y."/>
            <person name="Hammerbacher A."/>
            <person name="Kikkert J.R."/>
            <person name="Li Y."/>
            <person name="Li H."/>
            <person name="Li K."/>
            <person name="Li Q."/>
            <person name="Liu X."/>
            <person name="Ma X."/>
            <person name="Naidoo K."/>
            <person name="Pethybridge S.J."/>
            <person name="Sun J."/>
            <person name="Steenkamp E.T."/>
            <person name="van der Nest M.A."/>
            <person name="van Wyk S."/>
            <person name="Wingfield M.J."/>
            <person name="Xiong C."/>
            <person name="Yue Q."/>
            <person name="Zhang X."/>
        </authorList>
    </citation>
    <scope>NUCLEOTIDE SEQUENCE [LARGE SCALE GENOMIC DNA]</scope>
    <source>
        <strain evidence="4 5">BP 5553</strain>
    </source>
</reference>
<dbReference type="PRINTS" id="PR00111">
    <property type="entry name" value="ABHYDROLASE"/>
</dbReference>
<comment type="similarity">
    <text evidence="2">Belongs to the AB hydrolase superfamily. Epoxide hydrolase family.</text>
</comment>
<proteinExistence type="inferred from homology"/>
<dbReference type="RefSeq" id="XP_031867424.1">
    <property type="nucleotide sequence ID" value="XM_032016193.1"/>
</dbReference>
<evidence type="ECO:0000313" key="5">
    <source>
        <dbReference type="Proteomes" id="UP000254866"/>
    </source>
</evidence>
<dbReference type="InterPro" id="IPR000639">
    <property type="entry name" value="Epox_hydrolase-like"/>
</dbReference>
<dbReference type="GeneID" id="43600419"/>
<evidence type="ECO:0000259" key="3">
    <source>
        <dbReference type="Pfam" id="PF00561"/>
    </source>
</evidence>
<dbReference type="InterPro" id="IPR029058">
    <property type="entry name" value="AB_hydrolase_fold"/>
</dbReference>
<evidence type="ECO:0000256" key="2">
    <source>
        <dbReference type="ARBA" id="ARBA00038334"/>
    </source>
</evidence>
<protein>
    <recommendedName>
        <fullName evidence="3">AB hydrolase-1 domain-containing protein</fullName>
    </recommendedName>
</protein>
<dbReference type="STRING" id="2656787.A0A370TGW9"/>
<accession>A0A370TGW9</accession>
<dbReference type="SUPFAM" id="SSF53474">
    <property type="entry name" value="alpha/beta-Hydrolases"/>
    <property type="match status" value="1"/>
</dbReference>
<dbReference type="PANTHER" id="PTHR43329">
    <property type="entry name" value="EPOXIDE HYDROLASE"/>
    <property type="match status" value="1"/>
</dbReference>
<dbReference type="EMBL" id="NPIC01000007">
    <property type="protein sequence ID" value="RDL34442.1"/>
    <property type="molecule type" value="Genomic_DNA"/>
</dbReference>
<sequence>MASKITPNDPRVTYKTANLNGVTYSYILAEPEGQPINTIFLIHGWPDLSFGWRYQIPFLTSLGLRVVVPDMLGYGGTDAPESPARYTFKNVADDMAALAELLGLSSIILGGHDWGGMVVYRIALHYPSLVSALFNVCTPFVPLRKTYRSMTVAPNFKYQIQLAGPDVESNIVGEEKIRQLLASVYGGRTPAGEPGFDTGHGAYFERLGDIGSSPLLSKEELDFYAKRYAIHGMHGPLNWYRTAELNFEDEKGLAETMETFKFDMPVLFISATRDAALPPALSTGMDKFFRSLTRGEVDADHWALWEKPNEVNQYIQEFLFGNARTAKANL</sequence>
<dbReference type="InterPro" id="IPR000073">
    <property type="entry name" value="AB_hydrolase_1"/>
</dbReference>
<dbReference type="Gene3D" id="3.40.50.1820">
    <property type="entry name" value="alpha/beta hydrolase"/>
    <property type="match status" value="1"/>
</dbReference>
<keyword evidence="1" id="KW-0378">Hydrolase</keyword>
<dbReference type="Proteomes" id="UP000254866">
    <property type="component" value="Unassembled WGS sequence"/>
</dbReference>
<dbReference type="OrthoDB" id="408373at2759"/>
<feature type="domain" description="AB hydrolase-1" evidence="3">
    <location>
        <begin position="38"/>
        <end position="147"/>
    </location>
</feature>
<keyword evidence="5" id="KW-1185">Reference proteome</keyword>
<dbReference type="Pfam" id="PF00561">
    <property type="entry name" value="Abhydrolase_1"/>
    <property type="match status" value="1"/>
</dbReference>
<dbReference type="AlphaFoldDB" id="A0A370TGW9"/>
<dbReference type="PRINTS" id="PR00412">
    <property type="entry name" value="EPOXHYDRLASE"/>
</dbReference>
<name>A0A370TGW9_9HELO</name>
<evidence type="ECO:0000313" key="4">
    <source>
        <dbReference type="EMBL" id="RDL34442.1"/>
    </source>
</evidence>
<dbReference type="GO" id="GO:0016787">
    <property type="term" value="F:hydrolase activity"/>
    <property type="evidence" value="ECO:0007669"/>
    <property type="project" value="UniProtKB-KW"/>
</dbReference>
<evidence type="ECO:0000256" key="1">
    <source>
        <dbReference type="ARBA" id="ARBA00022801"/>
    </source>
</evidence>
<comment type="caution">
    <text evidence="4">The sequence shown here is derived from an EMBL/GenBank/DDBJ whole genome shotgun (WGS) entry which is preliminary data.</text>
</comment>